<protein>
    <submittedName>
        <fullName evidence="2">Beta-lactamase</fullName>
    </submittedName>
</protein>
<dbReference type="InterPro" id="IPR001279">
    <property type="entry name" value="Metallo-B-lactamas"/>
</dbReference>
<dbReference type="InParanoid" id="A0A423PPE2"/>
<dbReference type="SUPFAM" id="SSF56281">
    <property type="entry name" value="Metallo-hydrolase/oxidoreductase"/>
    <property type="match status" value="1"/>
</dbReference>
<reference evidence="2 3" key="1">
    <citation type="submission" date="2013-10" db="EMBL/GenBank/DDBJ databases">
        <title>Salinisphaera japonica YTM-1 Genome Sequencing.</title>
        <authorList>
            <person name="Lai Q."/>
            <person name="Li C."/>
            <person name="Shao Z."/>
        </authorList>
    </citation>
    <scope>NUCLEOTIDE SEQUENCE [LARGE SCALE GENOMIC DNA]</scope>
    <source>
        <strain evidence="2 3">YTM-1</strain>
    </source>
</reference>
<proteinExistence type="predicted"/>
<keyword evidence="3" id="KW-1185">Reference proteome</keyword>
<dbReference type="InterPro" id="IPR052533">
    <property type="entry name" value="WalJ/YycJ-like"/>
</dbReference>
<dbReference type="Pfam" id="PF12706">
    <property type="entry name" value="Lactamase_B_2"/>
    <property type="match status" value="1"/>
</dbReference>
<feature type="domain" description="Metallo-beta-lactamase" evidence="1">
    <location>
        <begin position="16"/>
        <end position="192"/>
    </location>
</feature>
<comment type="caution">
    <text evidence="2">The sequence shown here is derived from an EMBL/GenBank/DDBJ whole genome shotgun (WGS) entry which is preliminary data.</text>
</comment>
<dbReference type="Gene3D" id="3.60.15.10">
    <property type="entry name" value="Ribonuclease Z/Hydroxyacylglutathione hydrolase-like"/>
    <property type="match status" value="1"/>
</dbReference>
<dbReference type="PANTHER" id="PTHR47619">
    <property type="entry name" value="METALLO-HYDROLASE YYCJ-RELATED"/>
    <property type="match status" value="1"/>
</dbReference>
<name>A0A423PPE2_9GAMM</name>
<dbReference type="SMART" id="SM00849">
    <property type="entry name" value="Lactamase_B"/>
    <property type="match status" value="1"/>
</dbReference>
<dbReference type="EMBL" id="AYKG01000027">
    <property type="protein sequence ID" value="ROO27422.1"/>
    <property type="molecule type" value="Genomic_DNA"/>
</dbReference>
<dbReference type="Proteomes" id="UP000285310">
    <property type="component" value="Unassembled WGS sequence"/>
</dbReference>
<dbReference type="PANTHER" id="PTHR47619:SF1">
    <property type="entry name" value="EXODEOXYRIBONUCLEASE WALJ"/>
    <property type="match status" value="1"/>
</dbReference>
<dbReference type="RefSeq" id="WP_221180187.1">
    <property type="nucleotide sequence ID" value="NZ_AYKG01000027.1"/>
</dbReference>
<evidence type="ECO:0000313" key="3">
    <source>
        <dbReference type="Proteomes" id="UP000285310"/>
    </source>
</evidence>
<sequence>MTAATLSFALLGSGSRGNALVVQCGTTRLLVDCGFSAREIERRLARIELVPADIDAIVITHEHDDHWKGVSRFSRAHGLPVWLTPGTRAAKAGDALAATELYSPHEAFAIGDLELFPYPVPHDAREPAQLVIGNGDKRLGVLSDIGVVTPHVRAMIDACDGLIIESNHDPDLLASGPYPAALKARVAGRLGHLSNAQAAALLTEIDTRGLQHVVVAHMSESNNRPELAQAALAEALTCAPDWVHVAHQREGLAWRSLSNR</sequence>
<organism evidence="2 3">
    <name type="scientific">Salinisphaera japonica YTM-1</name>
    <dbReference type="NCBI Taxonomy" id="1209778"/>
    <lineage>
        <taxon>Bacteria</taxon>
        <taxon>Pseudomonadati</taxon>
        <taxon>Pseudomonadota</taxon>
        <taxon>Gammaproteobacteria</taxon>
        <taxon>Salinisphaerales</taxon>
        <taxon>Salinisphaeraceae</taxon>
        <taxon>Salinisphaera</taxon>
    </lineage>
</organism>
<gene>
    <name evidence="2" type="ORF">SAJA_09400</name>
</gene>
<accession>A0A423PPE2</accession>
<dbReference type="AlphaFoldDB" id="A0A423PPE2"/>
<evidence type="ECO:0000259" key="1">
    <source>
        <dbReference type="SMART" id="SM00849"/>
    </source>
</evidence>
<dbReference type="InterPro" id="IPR036866">
    <property type="entry name" value="RibonucZ/Hydroxyglut_hydro"/>
</dbReference>
<evidence type="ECO:0000313" key="2">
    <source>
        <dbReference type="EMBL" id="ROO27422.1"/>
    </source>
</evidence>